<proteinExistence type="inferred from homology"/>
<dbReference type="PROSITE" id="PS51366">
    <property type="entry name" value="MI"/>
    <property type="match status" value="1"/>
</dbReference>
<keyword evidence="7" id="KW-0648">Protein biosynthesis</keyword>
<sequence length="997" mass="103480">MAAVSRTQAQHVPAMDKHASSAATAEAAESEVGAAGGGVSGGGSGIVVGGAGGGGGETVLTAASGADSADTRTKGTAGAVLKPGGGVSLGGGGGEEVNLRPGAGGFRPISLRPFGGAVGAGGLRPGTPGSASRQGLVGGKSAIASSLPSARVPTGERVKYNRDFLLQFQEKCLDLPDELAQAGSEILSNPPSSYGPSGDGFGVGGDDWRRKEQQAQQSSPGRPIPGKLRPGQLAQQPAASPADDRDWRAKAPPISASVGGAGRGGRDDGGGKRGPGNQRDVPPPQRQSSMGGAATPAPAAALNENVLTIAKAASPWVPQRSVNESEKVYRNVKGILNKLTPEKFDTLVEQMLHVGINSADILEKVISLVFEKAVLEPTFCAMYAELCVHLSTHLPEFPQEDGKPIAFRRILLNTCQTEFEGAESLRNEVKAMNKPEQEQERIDKERKMKLRTLGNIRLIGELFKHKMIPEKIVHSCVQSLLGLPKADPVEENVEALCQLLTTVGKQLDEAKIRHHIESYFSRLRELGSNQKLSSRIRFMCMDLIDLRSNKWVPRRKEVKAKKLEEIHAEAEAQLGLGRGLMRNMLGLRNGGGSRGPETLFPPGPTRGGGMAPPLTGLFGAAPMPGGIFGGAPMPGAPMPGAPGMPGGPEMDVGGWETVKNRGKMGMGFPPYGPPGGGYGMGLGRMPPSGGGMGMGSGGIFQGKASALLSGGPSPPGTARPGPPPLSGGSSAGGSLPPFKMGMTSSPPSSAHPVPLSSSASSSGLPPPPSAASLVPDYGPPQPNRPPPVAQASAGSRGAGGGGASEAEVTKLAKKTDALLQEYLTALDMKEAELCVMDLKNPDFHPRIVESALLLGFEKKTRDMENIGKLLLHLNRQFVLTNAHLQAGLARVAENIDELMIDVPLAPQLFGDLTGQVVLAGVIDLPALKTVWQKIEDVYCRRLVAAAFFKKVKTEKGENALTTMCRSSGLDLAAILSGGGEGPLETFLARQGLEAVLS</sequence>
<dbReference type="GO" id="GO:0003743">
    <property type="term" value="F:translation initiation factor activity"/>
    <property type="evidence" value="ECO:0007669"/>
    <property type="project" value="UniProtKB-KW"/>
</dbReference>
<evidence type="ECO:0000256" key="2">
    <source>
        <dbReference type="ARBA" id="ARBA00005775"/>
    </source>
</evidence>
<feature type="compositionally biased region" description="Gly residues" evidence="8">
    <location>
        <begin position="83"/>
        <end position="95"/>
    </location>
</feature>
<reference evidence="10 11" key="1">
    <citation type="journal article" date="2018" name="Cell">
        <title>The Chara Genome: Secondary Complexity and Implications for Plant Terrestrialization.</title>
        <authorList>
            <person name="Nishiyama T."/>
            <person name="Sakayama H."/>
            <person name="Vries J.D."/>
            <person name="Buschmann H."/>
            <person name="Saint-Marcoux D."/>
            <person name="Ullrich K.K."/>
            <person name="Haas F.B."/>
            <person name="Vanderstraeten L."/>
            <person name="Becker D."/>
            <person name="Lang D."/>
            <person name="Vosolsobe S."/>
            <person name="Rombauts S."/>
            <person name="Wilhelmsson P.K.I."/>
            <person name="Janitza P."/>
            <person name="Kern R."/>
            <person name="Heyl A."/>
            <person name="Rumpler F."/>
            <person name="Villalobos L.I.A.C."/>
            <person name="Clay J.M."/>
            <person name="Skokan R."/>
            <person name="Toyoda A."/>
            <person name="Suzuki Y."/>
            <person name="Kagoshima H."/>
            <person name="Schijlen E."/>
            <person name="Tajeshwar N."/>
            <person name="Catarino B."/>
            <person name="Hetherington A.J."/>
            <person name="Saltykova A."/>
            <person name="Bonnot C."/>
            <person name="Breuninger H."/>
            <person name="Symeonidi A."/>
            <person name="Radhakrishnan G.V."/>
            <person name="Van Nieuwerburgh F."/>
            <person name="Deforce D."/>
            <person name="Chang C."/>
            <person name="Karol K.G."/>
            <person name="Hedrich R."/>
            <person name="Ulvskov P."/>
            <person name="Glockner G."/>
            <person name="Delwiche C.F."/>
            <person name="Petrasek J."/>
            <person name="Van de Peer Y."/>
            <person name="Friml J."/>
            <person name="Beilby M."/>
            <person name="Dolan L."/>
            <person name="Kohara Y."/>
            <person name="Sugano S."/>
            <person name="Fujiyama A."/>
            <person name="Delaux P.-M."/>
            <person name="Quint M."/>
            <person name="TheiBen G."/>
            <person name="Hagemann M."/>
            <person name="Harholt J."/>
            <person name="Dunand C."/>
            <person name="Zachgo S."/>
            <person name="Langdale J."/>
            <person name="Maumus F."/>
            <person name="Straeten D.V.D."/>
            <person name="Gould S.B."/>
            <person name="Rensing S.A."/>
        </authorList>
    </citation>
    <scope>NUCLEOTIDE SEQUENCE [LARGE SCALE GENOMIC DNA]</scope>
    <source>
        <strain evidence="10 11">S276</strain>
    </source>
</reference>
<dbReference type="OrthoDB" id="514777at2759"/>
<feature type="region of interest" description="Disordered" evidence="8">
    <location>
        <begin position="689"/>
        <end position="805"/>
    </location>
</feature>
<dbReference type="OMA" id="QALWSEM"/>
<dbReference type="Gramene" id="GBG64049">
    <property type="protein sequence ID" value="GBG64049"/>
    <property type="gene ID" value="CBR_g40296"/>
</dbReference>
<evidence type="ECO:0000256" key="6">
    <source>
        <dbReference type="ARBA" id="ARBA00022884"/>
    </source>
</evidence>
<dbReference type="InterPro" id="IPR003891">
    <property type="entry name" value="Initiation_fac_eIF4g_MI"/>
</dbReference>
<feature type="region of interest" description="Disordered" evidence="8">
    <location>
        <begin position="184"/>
        <end position="297"/>
    </location>
</feature>
<feature type="compositionally biased region" description="Pro residues" evidence="8">
    <location>
        <begin position="777"/>
        <end position="788"/>
    </location>
</feature>
<protein>
    <recommendedName>
        <fullName evidence="9">MI domain-containing protein</fullName>
    </recommendedName>
</protein>
<evidence type="ECO:0000256" key="3">
    <source>
        <dbReference type="ARBA" id="ARBA00022490"/>
    </source>
</evidence>
<comment type="caution">
    <text evidence="10">The sequence shown here is derived from an EMBL/GenBank/DDBJ whole genome shotgun (WGS) entry which is preliminary data.</text>
</comment>
<dbReference type="PANTHER" id="PTHR23253">
    <property type="entry name" value="EUKARYOTIC TRANSLATION INITIATION FACTOR 4 GAMMA"/>
    <property type="match status" value="1"/>
</dbReference>
<keyword evidence="6" id="KW-0694">RNA-binding</keyword>
<dbReference type="GO" id="GO:0003729">
    <property type="term" value="F:mRNA binding"/>
    <property type="evidence" value="ECO:0007669"/>
    <property type="project" value="TreeGrafter"/>
</dbReference>
<feature type="compositionally biased region" description="Gly residues" evidence="8">
    <location>
        <begin position="34"/>
        <end position="51"/>
    </location>
</feature>
<dbReference type="SMART" id="SM00543">
    <property type="entry name" value="MIF4G"/>
    <property type="match status" value="1"/>
</dbReference>
<feature type="region of interest" description="Disordered" evidence="8">
    <location>
        <begin position="1"/>
        <end position="51"/>
    </location>
</feature>
<feature type="compositionally biased region" description="Polar residues" evidence="8">
    <location>
        <begin position="1"/>
        <end position="10"/>
    </location>
</feature>
<feature type="domain" description="MI" evidence="9">
    <location>
        <begin position="810"/>
        <end position="932"/>
    </location>
</feature>
<feature type="compositionally biased region" description="Low complexity" evidence="8">
    <location>
        <begin position="744"/>
        <end position="763"/>
    </location>
</feature>
<dbReference type="PANTHER" id="PTHR23253:SF53">
    <property type="entry name" value="EUKARYOTIC TRANSLATION INITIATION FACTOR ISOFORM 4G-1"/>
    <property type="match status" value="1"/>
</dbReference>
<dbReference type="Pfam" id="PF02854">
    <property type="entry name" value="MIF4G"/>
    <property type="match status" value="1"/>
</dbReference>
<dbReference type="GO" id="GO:0016281">
    <property type="term" value="C:eukaryotic translation initiation factor 4F complex"/>
    <property type="evidence" value="ECO:0007669"/>
    <property type="project" value="TreeGrafter"/>
</dbReference>
<gene>
    <name evidence="10" type="ORF">CBR_g40296</name>
</gene>
<evidence type="ECO:0000256" key="5">
    <source>
        <dbReference type="ARBA" id="ARBA00022553"/>
    </source>
</evidence>
<evidence type="ECO:0000256" key="7">
    <source>
        <dbReference type="ARBA" id="ARBA00022917"/>
    </source>
</evidence>
<dbReference type="Gene3D" id="1.25.40.180">
    <property type="match status" value="2"/>
</dbReference>
<evidence type="ECO:0000256" key="1">
    <source>
        <dbReference type="ARBA" id="ARBA00004496"/>
    </source>
</evidence>
<feature type="region of interest" description="Disordered" evidence="8">
    <location>
        <begin position="64"/>
        <end position="101"/>
    </location>
</feature>
<dbReference type="SMART" id="SM00544">
    <property type="entry name" value="MA3"/>
    <property type="match status" value="1"/>
</dbReference>
<keyword evidence="3" id="KW-0963">Cytoplasm</keyword>
<dbReference type="Proteomes" id="UP000265515">
    <property type="component" value="Unassembled WGS sequence"/>
</dbReference>
<name>A0A388K200_CHABU</name>
<feature type="compositionally biased region" description="Low complexity" evidence="8">
    <location>
        <begin position="726"/>
        <end position="737"/>
    </location>
</feature>
<dbReference type="STRING" id="69332.A0A388K200"/>
<evidence type="ECO:0000313" key="10">
    <source>
        <dbReference type="EMBL" id="GBG64049.1"/>
    </source>
</evidence>
<dbReference type="EMBL" id="BFEA01000045">
    <property type="protein sequence ID" value="GBG64049.1"/>
    <property type="molecule type" value="Genomic_DNA"/>
</dbReference>
<feature type="compositionally biased region" description="Low complexity" evidence="8">
    <location>
        <begin position="20"/>
        <end position="33"/>
    </location>
</feature>
<dbReference type="InterPro" id="IPR003890">
    <property type="entry name" value="MIF4G-like_typ-3"/>
</dbReference>
<organism evidence="10 11">
    <name type="scientific">Chara braunii</name>
    <name type="common">Braun's stonewort</name>
    <dbReference type="NCBI Taxonomy" id="69332"/>
    <lineage>
        <taxon>Eukaryota</taxon>
        <taxon>Viridiplantae</taxon>
        <taxon>Streptophyta</taxon>
        <taxon>Charophyceae</taxon>
        <taxon>Charales</taxon>
        <taxon>Characeae</taxon>
        <taxon>Chara</taxon>
    </lineage>
</organism>
<dbReference type="Pfam" id="PF02847">
    <property type="entry name" value="MA3"/>
    <property type="match status" value="1"/>
</dbReference>
<keyword evidence="5" id="KW-0597">Phosphoprotein</keyword>
<comment type="subcellular location">
    <subcellularLocation>
        <location evidence="1">Cytoplasm</location>
    </subcellularLocation>
</comment>
<dbReference type="AlphaFoldDB" id="A0A388K200"/>
<dbReference type="FunFam" id="1.25.40.180:FF:000020">
    <property type="entry name" value="Eukaryotic translation initiation factor subunit"/>
    <property type="match status" value="1"/>
</dbReference>
<keyword evidence="11" id="KW-1185">Reference proteome</keyword>
<evidence type="ECO:0000313" key="11">
    <source>
        <dbReference type="Proteomes" id="UP000265515"/>
    </source>
</evidence>
<dbReference type="SUPFAM" id="SSF48371">
    <property type="entry name" value="ARM repeat"/>
    <property type="match status" value="2"/>
</dbReference>
<feature type="compositionally biased region" description="Pro residues" evidence="8">
    <location>
        <begin position="712"/>
        <end position="725"/>
    </location>
</feature>
<feature type="compositionally biased region" description="Gly residues" evidence="8">
    <location>
        <begin position="689"/>
        <end position="700"/>
    </location>
</feature>
<keyword evidence="4" id="KW-0396">Initiation factor</keyword>
<evidence type="ECO:0000256" key="4">
    <source>
        <dbReference type="ARBA" id="ARBA00022540"/>
    </source>
</evidence>
<accession>A0A388K200</accession>
<comment type="similarity">
    <text evidence="2">Belongs to the eukaryotic initiation factor 4G family.</text>
</comment>
<evidence type="ECO:0000259" key="9">
    <source>
        <dbReference type="PROSITE" id="PS51366"/>
    </source>
</evidence>
<dbReference type="GO" id="GO:0010494">
    <property type="term" value="C:cytoplasmic stress granule"/>
    <property type="evidence" value="ECO:0007669"/>
    <property type="project" value="UniProtKB-ARBA"/>
</dbReference>
<evidence type="ECO:0000256" key="8">
    <source>
        <dbReference type="SAM" id="MobiDB-lite"/>
    </source>
</evidence>
<dbReference type="InterPro" id="IPR016024">
    <property type="entry name" value="ARM-type_fold"/>
</dbReference>